<dbReference type="InterPro" id="IPR016036">
    <property type="entry name" value="Malonyl_transacylase_ACP-bd"/>
</dbReference>
<dbReference type="InterPro" id="IPR050091">
    <property type="entry name" value="PKS_NRPS_Biosynth_Enz"/>
</dbReference>
<dbReference type="AlphaFoldDB" id="A0A0L7K4G0"/>
<accession>A0A0L7K4G0</accession>
<dbReference type="Gene3D" id="3.40.366.10">
    <property type="entry name" value="Malonyl-Coenzyme A Acyl Carrier Protein, domain 2"/>
    <property type="match status" value="1"/>
</dbReference>
<proteinExistence type="predicted"/>
<dbReference type="Gene3D" id="1.10.287.1960">
    <property type="match status" value="1"/>
</dbReference>
<dbReference type="GO" id="GO:0004312">
    <property type="term" value="F:fatty acid synthase activity"/>
    <property type="evidence" value="ECO:0007669"/>
    <property type="project" value="TreeGrafter"/>
</dbReference>
<dbReference type="STRING" id="104452.A0A0L7K4G0"/>
<comment type="caution">
    <text evidence="2">The sequence shown here is derived from an EMBL/GenBank/DDBJ whole genome shotgun (WGS) entry which is preliminary data.</text>
</comment>
<evidence type="ECO:0000259" key="1">
    <source>
        <dbReference type="SMART" id="SM00827"/>
    </source>
</evidence>
<dbReference type="InterPro" id="IPR016035">
    <property type="entry name" value="Acyl_Trfase/lysoPLipase"/>
</dbReference>
<evidence type="ECO:0000313" key="2">
    <source>
        <dbReference type="EMBL" id="KOB52367.1"/>
    </source>
</evidence>
<protein>
    <recommendedName>
        <fullName evidence="1">Malonyl-CoA:ACP transacylase (MAT) domain-containing protein</fullName>
    </recommendedName>
</protein>
<sequence>MGSQWPGMGKQLMRMPIFAAAIERCRQVLEPKGIDIVQIITSTDKTIFDNILHSFVGIAAVQIEEMILSAYSRGLVSLETTFIRGSMAAIGLGFYKVSKMCPPEIEIACHNSADSCTISGPADDMKTFIGELVAKGIFAKEVPCSNIAYHSRYIANAGPGLLKYLKEVIKTPKARSDKWVSTSVPQDRWEEEAAKFSSAEYHTNNLLNPVLFEETSKLIPSNAVLVEIAPHGLLQAILKRSLPESCTNIPLTRRGHTDSPRMVLEAVGKLYMEGYYPKVQVLYPKVEFPVSTGTPFLSYLVDWAHSEKW</sequence>
<dbReference type="EMBL" id="JTDY01011888">
    <property type="protein sequence ID" value="KOB52367.1"/>
    <property type="molecule type" value="Genomic_DNA"/>
</dbReference>
<dbReference type="SUPFAM" id="SSF55048">
    <property type="entry name" value="Probable ACP-binding domain of malonyl-CoA ACP transacylase"/>
    <property type="match status" value="1"/>
</dbReference>
<dbReference type="InterPro" id="IPR014043">
    <property type="entry name" value="Acyl_transferase_dom"/>
</dbReference>
<feature type="domain" description="Malonyl-CoA:ACP transacylase (MAT)" evidence="1">
    <location>
        <begin position="1"/>
        <end position="256"/>
    </location>
</feature>
<gene>
    <name evidence="2" type="ORF">OBRU01_26014</name>
</gene>
<name>A0A0L7K4G0_OPEBR</name>
<dbReference type="PANTHER" id="PTHR43775:SF23">
    <property type="entry name" value="FATTY ACID SYNTHASE 3"/>
    <property type="match status" value="1"/>
</dbReference>
<dbReference type="Gene3D" id="3.30.70.3290">
    <property type="match status" value="1"/>
</dbReference>
<dbReference type="InterPro" id="IPR001227">
    <property type="entry name" value="Ac_transferase_dom_sf"/>
</dbReference>
<dbReference type="Pfam" id="PF00698">
    <property type="entry name" value="Acyl_transf_1"/>
    <property type="match status" value="1"/>
</dbReference>
<feature type="non-terminal residue" evidence="2">
    <location>
        <position position="1"/>
    </location>
</feature>
<dbReference type="Gene3D" id="3.30.70.250">
    <property type="entry name" value="Malonyl-CoA ACP transacylase, ACP-binding"/>
    <property type="match status" value="1"/>
</dbReference>
<organism evidence="2 3">
    <name type="scientific">Operophtera brumata</name>
    <name type="common">Winter moth</name>
    <name type="synonym">Phalaena brumata</name>
    <dbReference type="NCBI Taxonomy" id="104452"/>
    <lineage>
        <taxon>Eukaryota</taxon>
        <taxon>Metazoa</taxon>
        <taxon>Ecdysozoa</taxon>
        <taxon>Arthropoda</taxon>
        <taxon>Hexapoda</taxon>
        <taxon>Insecta</taxon>
        <taxon>Pterygota</taxon>
        <taxon>Neoptera</taxon>
        <taxon>Endopterygota</taxon>
        <taxon>Lepidoptera</taxon>
        <taxon>Glossata</taxon>
        <taxon>Ditrysia</taxon>
        <taxon>Geometroidea</taxon>
        <taxon>Geometridae</taxon>
        <taxon>Larentiinae</taxon>
        <taxon>Operophtera</taxon>
    </lineage>
</organism>
<evidence type="ECO:0000313" key="3">
    <source>
        <dbReference type="Proteomes" id="UP000037510"/>
    </source>
</evidence>
<dbReference type="SMART" id="SM00827">
    <property type="entry name" value="PKS_AT"/>
    <property type="match status" value="1"/>
</dbReference>
<dbReference type="UniPathway" id="UPA00094"/>
<feature type="non-terminal residue" evidence="2">
    <location>
        <position position="309"/>
    </location>
</feature>
<dbReference type="Proteomes" id="UP000037510">
    <property type="component" value="Unassembled WGS sequence"/>
</dbReference>
<reference evidence="2 3" key="1">
    <citation type="journal article" date="2015" name="Genome Biol. Evol.">
        <title>The genome of winter moth (Operophtera brumata) provides a genomic perspective on sexual dimorphism and phenology.</title>
        <authorList>
            <person name="Derks M.F."/>
            <person name="Smit S."/>
            <person name="Salis L."/>
            <person name="Schijlen E."/>
            <person name="Bossers A."/>
            <person name="Mateman C."/>
            <person name="Pijl A.S."/>
            <person name="de Ridder D."/>
            <person name="Groenen M.A."/>
            <person name="Visser M.E."/>
            <person name="Megens H.J."/>
        </authorList>
    </citation>
    <scope>NUCLEOTIDE SEQUENCE [LARGE SCALE GENOMIC DNA]</scope>
    <source>
        <strain evidence="2">WM2013NL</strain>
        <tissue evidence="2">Head and thorax</tissue>
    </source>
</reference>
<dbReference type="SUPFAM" id="SSF52151">
    <property type="entry name" value="FabD/lysophospholipase-like"/>
    <property type="match status" value="1"/>
</dbReference>
<dbReference type="GO" id="GO:0006633">
    <property type="term" value="P:fatty acid biosynthetic process"/>
    <property type="evidence" value="ECO:0007669"/>
    <property type="project" value="UniProtKB-UniPathway"/>
</dbReference>
<keyword evidence="3" id="KW-1185">Reference proteome</keyword>
<dbReference type="PANTHER" id="PTHR43775">
    <property type="entry name" value="FATTY ACID SYNTHASE"/>
    <property type="match status" value="1"/>
</dbReference>